<evidence type="ECO:0000256" key="2">
    <source>
        <dbReference type="ARBA" id="ARBA00022797"/>
    </source>
</evidence>
<feature type="domain" description="Epoxide hydrolase N-terminal" evidence="5">
    <location>
        <begin position="10"/>
        <end position="113"/>
    </location>
</feature>
<dbReference type="PRINTS" id="PR00412">
    <property type="entry name" value="EPOXHYDRLASE"/>
</dbReference>
<organism evidence="6 7">
    <name type="scientific">Actinacidiphila alni</name>
    <dbReference type="NCBI Taxonomy" id="380248"/>
    <lineage>
        <taxon>Bacteria</taxon>
        <taxon>Bacillati</taxon>
        <taxon>Actinomycetota</taxon>
        <taxon>Actinomycetes</taxon>
        <taxon>Kitasatosporales</taxon>
        <taxon>Streptomycetaceae</taxon>
        <taxon>Actinacidiphila</taxon>
    </lineage>
</organism>
<dbReference type="InterPro" id="IPR016292">
    <property type="entry name" value="Epoxide_hydrolase"/>
</dbReference>
<gene>
    <name evidence="6" type="ORF">SAMN05216251_12769</name>
</gene>
<dbReference type="EMBL" id="FONG01000027">
    <property type="protein sequence ID" value="SFF75442.1"/>
    <property type="molecule type" value="Genomic_DNA"/>
</dbReference>
<feature type="active site" description="Nucleophile" evidence="4">
    <location>
        <position position="179"/>
    </location>
</feature>
<dbReference type="Gene3D" id="3.40.50.1820">
    <property type="entry name" value="alpha/beta hydrolase"/>
    <property type="match status" value="1"/>
</dbReference>
<dbReference type="PANTHER" id="PTHR21661">
    <property type="entry name" value="EPOXIDE HYDROLASE 1-RELATED"/>
    <property type="match status" value="1"/>
</dbReference>
<dbReference type="OrthoDB" id="4654311at2"/>
<dbReference type="AlphaFoldDB" id="A0A1I2L7W4"/>
<dbReference type="Proteomes" id="UP000199323">
    <property type="component" value="Unassembled WGS sequence"/>
</dbReference>
<sequence>MNDPQTTEIIPFRPVVPDHEIADLRERLSRVRLPEEATAPGWEQGIPLDYLTELIRHWRDEYDWRRLESELASRGQSHTVIDGLGIHFLHVRSSRPDARPLLITHGWPGSVVESLDVIDALTEPGDGKPAFHLVIPSLPGFGHSQKPADAGWGIDRIADAWSALMARLGYDRFLVQGGDWGAMVTITIAVRHPERVAMMHTTVPWAPRPDRFDDTTLTPTEKRWLEEYAEFGRSGRGYALQQSTRPQTIGYALVDSPTAQLAWIAEKFFEFSDSEDNPEEAVSRDRILDDVSLYWFTRTGASAARLYWESFRGLGMSDVNTPVTVPAAVTVFPRDLQKLPRSWVEARYRDLRYWSVAERGGHFPMLEVPDSFCAEIRAAFAHAPA</sequence>
<feature type="active site" description="Proton donor" evidence="4">
    <location>
        <position position="307"/>
    </location>
</feature>
<dbReference type="PANTHER" id="PTHR21661:SF35">
    <property type="entry name" value="EPOXIDE HYDROLASE"/>
    <property type="match status" value="1"/>
</dbReference>
<keyword evidence="7" id="KW-1185">Reference proteome</keyword>
<dbReference type="Pfam" id="PF06441">
    <property type="entry name" value="EHN"/>
    <property type="match status" value="1"/>
</dbReference>
<dbReference type="InterPro" id="IPR010497">
    <property type="entry name" value="Epoxide_hydro_N"/>
</dbReference>
<feature type="active site" description="Proton acceptor" evidence="4">
    <location>
        <position position="362"/>
    </location>
</feature>
<dbReference type="InterPro" id="IPR029058">
    <property type="entry name" value="AB_hydrolase_fold"/>
</dbReference>
<keyword evidence="2" id="KW-0058">Aromatic hydrocarbons catabolism</keyword>
<dbReference type="PIRSF" id="PIRSF001112">
    <property type="entry name" value="Epoxide_hydrolase"/>
    <property type="match status" value="1"/>
</dbReference>
<dbReference type="SUPFAM" id="SSF53474">
    <property type="entry name" value="alpha/beta-Hydrolases"/>
    <property type="match status" value="1"/>
</dbReference>
<dbReference type="GO" id="GO:0097176">
    <property type="term" value="P:epoxide metabolic process"/>
    <property type="evidence" value="ECO:0007669"/>
    <property type="project" value="TreeGrafter"/>
</dbReference>
<dbReference type="InterPro" id="IPR000639">
    <property type="entry name" value="Epox_hydrolase-like"/>
</dbReference>
<proteinExistence type="inferred from homology"/>
<evidence type="ECO:0000313" key="7">
    <source>
        <dbReference type="Proteomes" id="UP000199323"/>
    </source>
</evidence>
<protein>
    <submittedName>
        <fullName evidence="6">Pimeloyl-ACP methyl ester carboxylesterase</fullName>
    </submittedName>
</protein>
<evidence type="ECO:0000256" key="1">
    <source>
        <dbReference type="ARBA" id="ARBA00010088"/>
    </source>
</evidence>
<dbReference type="STRING" id="380248.SAMN05216251_12769"/>
<evidence type="ECO:0000256" key="3">
    <source>
        <dbReference type="ARBA" id="ARBA00022801"/>
    </source>
</evidence>
<evidence type="ECO:0000313" key="6">
    <source>
        <dbReference type="EMBL" id="SFF75442.1"/>
    </source>
</evidence>
<reference evidence="6 7" key="1">
    <citation type="submission" date="2016-10" db="EMBL/GenBank/DDBJ databases">
        <authorList>
            <person name="de Groot N.N."/>
        </authorList>
    </citation>
    <scope>NUCLEOTIDE SEQUENCE [LARGE SCALE GENOMIC DNA]</scope>
    <source>
        <strain evidence="6 7">CGMCC 4.3510</strain>
    </source>
</reference>
<name>A0A1I2L7W4_9ACTN</name>
<evidence type="ECO:0000256" key="4">
    <source>
        <dbReference type="PIRSR" id="PIRSR001112-1"/>
    </source>
</evidence>
<dbReference type="GO" id="GO:0004301">
    <property type="term" value="F:epoxide hydrolase activity"/>
    <property type="evidence" value="ECO:0007669"/>
    <property type="project" value="TreeGrafter"/>
</dbReference>
<comment type="similarity">
    <text evidence="1">Belongs to the peptidase S33 family.</text>
</comment>
<dbReference type="RefSeq" id="WP_093717238.1">
    <property type="nucleotide sequence ID" value="NZ_FONG01000027.1"/>
</dbReference>
<evidence type="ECO:0000259" key="5">
    <source>
        <dbReference type="Pfam" id="PF06441"/>
    </source>
</evidence>
<keyword evidence="3" id="KW-0378">Hydrolase</keyword>
<accession>A0A1I2L7W4</accession>